<evidence type="ECO:0000259" key="2">
    <source>
        <dbReference type="Pfam" id="PF01425"/>
    </source>
</evidence>
<dbReference type="Gene3D" id="3.90.1300.10">
    <property type="entry name" value="Amidase signature (AS) domain"/>
    <property type="match status" value="1"/>
</dbReference>
<comment type="caution">
    <text evidence="3">The sequence shown here is derived from an EMBL/GenBank/DDBJ whole genome shotgun (WGS) entry which is preliminary data.</text>
</comment>
<dbReference type="RefSeq" id="WP_213123475.1">
    <property type="nucleotide sequence ID" value="NZ_JAGYPG010000001.1"/>
</dbReference>
<organism evidence="3 4">
    <name type="scientific">Lederbergia citri</name>
    <dbReference type="NCBI Taxonomy" id="2833580"/>
    <lineage>
        <taxon>Bacteria</taxon>
        <taxon>Bacillati</taxon>
        <taxon>Bacillota</taxon>
        <taxon>Bacilli</taxon>
        <taxon>Bacillales</taxon>
        <taxon>Bacillaceae</taxon>
        <taxon>Lederbergia</taxon>
    </lineage>
</organism>
<dbReference type="PANTHER" id="PTHR11895">
    <property type="entry name" value="TRANSAMIDASE"/>
    <property type="match status" value="1"/>
</dbReference>
<feature type="domain" description="Amidase" evidence="2">
    <location>
        <begin position="22"/>
        <end position="431"/>
    </location>
</feature>
<dbReference type="InterPro" id="IPR036928">
    <property type="entry name" value="AS_sf"/>
</dbReference>
<dbReference type="InterPro" id="IPR000120">
    <property type="entry name" value="Amidase"/>
</dbReference>
<sequence length="460" mass="49939">MENLSIRSLKEGYEKKLFSPVEVTKMYLDRIHHLQDLNAYITVTENIALQQAEIAVKRYAADEASGILEGIPLSYKDNLNTKGIRTTSGSKIDENFIPIEDAGVVRTLQKEGAINLGKLNMHEFAFGITSNNPFYGPVKNPWNHEYTPGGSSGGSGAAVAASLSAASIGTDTAGSIRIPAASCGVIGLKPTHGLIDASGVKHISWTLDHIGPLTKNMDDLAIIMEAMTGKNFTVNLKEDIRGLRIGVPKNYFNEGIDENTAILYKKALKDLESLGAILIEIDIPYSPEDLALSFAIGLSEAGFVHEETILSALDSLGLDVKASLENSHAIPALDYIKALKRRAQITIQIERLFEKVDIIATPTTPITPQKIGEEMVEINGTQDSVYHTMIRLPAIFNVTGHPALSIPCGLADNGLPVGLQLAAARYNERVLIHAGFAYEQGFLTSFYEKRNKLAELAINK</sequence>
<dbReference type="PROSITE" id="PS00571">
    <property type="entry name" value="AMIDASES"/>
    <property type="match status" value="1"/>
</dbReference>
<dbReference type="AlphaFoldDB" id="A0A942TCM1"/>
<evidence type="ECO:0000256" key="1">
    <source>
        <dbReference type="ARBA" id="ARBA00009199"/>
    </source>
</evidence>
<keyword evidence="4" id="KW-1185">Reference proteome</keyword>
<name>A0A942TCM1_9BACI</name>
<dbReference type="SUPFAM" id="SSF75304">
    <property type="entry name" value="Amidase signature (AS) enzymes"/>
    <property type="match status" value="1"/>
</dbReference>
<evidence type="ECO:0000313" key="4">
    <source>
        <dbReference type="Proteomes" id="UP000681414"/>
    </source>
</evidence>
<accession>A0A942TCM1</accession>
<dbReference type="EMBL" id="JAGYPG010000001">
    <property type="protein sequence ID" value="MBS4194278.1"/>
    <property type="molecule type" value="Genomic_DNA"/>
</dbReference>
<proteinExistence type="inferred from homology"/>
<dbReference type="Pfam" id="PF01425">
    <property type="entry name" value="Amidase"/>
    <property type="match status" value="1"/>
</dbReference>
<reference evidence="3 4" key="1">
    <citation type="submission" date="2021-05" db="EMBL/GenBank/DDBJ databases">
        <title>Novel Bacillus species.</title>
        <authorList>
            <person name="Liu G."/>
        </authorList>
    </citation>
    <scope>NUCLEOTIDE SEQUENCE [LARGE SCALE GENOMIC DNA]</scope>
    <source>
        <strain evidence="4">FJAT-49780</strain>
    </source>
</reference>
<gene>
    <name evidence="3" type="ORF">KHA97_04200</name>
</gene>
<dbReference type="GO" id="GO:0003824">
    <property type="term" value="F:catalytic activity"/>
    <property type="evidence" value="ECO:0007669"/>
    <property type="project" value="InterPro"/>
</dbReference>
<protein>
    <submittedName>
        <fullName evidence="3">Amidase</fullName>
    </submittedName>
</protein>
<dbReference type="InterPro" id="IPR020556">
    <property type="entry name" value="Amidase_CS"/>
</dbReference>
<dbReference type="InterPro" id="IPR023631">
    <property type="entry name" value="Amidase_dom"/>
</dbReference>
<comment type="similarity">
    <text evidence="1">Belongs to the amidase family.</text>
</comment>
<dbReference type="PANTHER" id="PTHR11895:SF7">
    <property type="entry name" value="GLUTAMYL-TRNA(GLN) AMIDOTRANSFERASE SUBUNIT A, MITOCHONDRIAL"/>
    <property type="match status" value="1"/>
</dbReference>
<evidence type="ECO:0000313" key="3">
    <source>
        <dbReference type="EMBL" id="MBS4194278.1"/>
    </source>
</evidence>
<dbReference type="Proteomes" id="UP000681414">
    <property type="component" value="Unassembled WGS sequence"/>
</dbReference>